<dbReference type="PROSITE" id="PS51683">
    <property type="entry name" value="SAM_OMT_II"/>
    <property type="match status" value="1"/>
</dbReference>
<evidence type="ECO:0000256" key="1">
    <source>
        <dbReference type="ARBA" id="ARBA00022603"/>
    </source>
</evidence>
<dbReference type="GO" id="GO:0008171">
    <property type="term" value="F:O-methyltransferase activity"/>
    <property type="evidence" value="ECO:0007669"/>
    <property type="project" value="InterPro"/>
</dbReference>
<evidence type="ECO:0000256" key="4">
    <source>
        <dbReference type="SAM" id="MobiDB-lite"/>
    </source>
</evidence>
<evidence type="ECO:0000256" key="2">
    <source>
        <dbReference type="ARBA" id="ARBA00022679"/>
    </source>
</evidence>
<dbReference type="GO" id="GO:0032259">
    <property type="term" value="P:methylation"/>
    <property type="evidence" value="ECO:0007669"/>
    <property type="project" value="UniProtKB-KW"/>
</dbReference>
<dbReference type="PANTHER" id="PTHR11746">
    <property type="entry name" value="O-METHYLTRANSFERASE"/>
    <property type="match status" value="1"/>
</dbReference>
<dbReference type="EMBL" id="CM003536">
    <property type="protein sequence ID" value="RCV44548.1"/>
    <property type="molecule type" value="Genomic_DNA"/>
</dbReference>
<sequence length="289" mass="30965">MEGLDLFVAALGGSRRRQGTFTASCLDDGQHDAAAAVYGLTPASRLLVSRDESSLAAAPASLAPFMGRGSGWTSRRARPRSPWRTARWSGSATTTTPIDLNAVVNRALAADSRFLMPIFLGECGEVFDGVDSLVDVGGGLRGAAAAIAAAFPHIKCSVLDLPQVVVADAPSDTHVEYVPGDMLESIPPAKSTLHDWGDDECVKILKNCKQAVAPRDAGGKIVIIDMVVGYGPQDIKHKEAQVFFDFYIMFIGGAERDEQEWKDIFSRAGFTDYKIVSVLGVMSIVELYP</sequence>
<keyword evidence="1" id="KW-0489">Methyltransferase</keyword>
<dbReference type="AlphaFoldDB" id="A0A368SQ60"/>
<organism evidence="6">
    <name type="scientific">Setaria italica</name>
    <name type="common">Foxtail millet</name>
    <name type="synonym">Panicum italicum</name>
    <dbReference type="NCBI Taxonomy" id="4555"/>
    <lineage>
        <taxon>Eukaryota</taxon>
        <taxon>Viridiplantae</taxon>
        <taxon>Streptophyta</taxon>
        <taxon>Embryophyta</taxon>
        <taxon>Tracheophyta</taxon>
        <taxon>Spermatophyta</taxon>
        <taxon>Magnoliopsida</taxon>
        <taxon>Liliopsida</taxon>
        <taxon>Poales</taxon>
        <taxon>Poaceae</taxon>
        <taxon>PACMAD clade</taxon>
        <taxon>Panicoideae</taxon>
        <taxon>Panicodae</taxon>
        <taxon>Paniceae</taxon>
        <taxon>Cenchrinae</taxon>
        <taxon>Setaria</taxon>
    </lineage>
</organism>
<dbReference type="SUPFAM" id="SSF53335">
    <property type="entry name" value="S-adenosyl-L-methionine-dependent methyltransferases"/>
    <property type="match status" value="1"/>
</dbReference>
<keyword evidence="3" id="KW-0949">S-adenosyl-L-methionine</keyword>
<dbReference type="Gene3D" id="3.40.50.150">
    <property type="entry name" value="Vaccinia Virus protein VP39"/>
    <property type="match status" value="1"/>
</dbReference>
<reference evidence="6" key="1">
    <citation type="journal article" date="2012" name="Nat. Biotechnol.">
        <title>Reference genome sequence of the model plant Setaria.</title>
        <authorList>
            <person name="Bennetzen J.L."/>
            <person name="Schmutz J."/>
            <person name="Wang H."/>
            <person name="Percifield R."/>
            <person name="Hawkins J."/>
            <person name="Pontaroli A.C."/>
            <person name="Estep M."/>
            <person name="Feng L."/>
            <person name="Vaughn J.N."/>
            <person name="Grimwood J."/>
            <person name="Jenkins J."/>
            <person name="Barry K."/>
            <person name="Lindquist E."/>
            <person name="Hellsten U."/>
            <person name="Deshpande S."/>
            <person name="Wang X."/>
            <person name="Wu X."/>
            <person name="Mitros T."/>
            <person name="Triplett J."/>
            <person name="Yang X."/>
            <person name="Ye C.Y."/>
            <person name="Mauro-Herrera M."/>
            <person name="Wang L."/>
            <person name="Li P."/>
            <person name="Sharma M."/>
            <person name="Sharma R."/>
            <person name="Ronald P.C."/>
            <person name="Panaud O."/>
            <person name="Kellogg E.A."/>
            <person name="Brutnell T.P."/>
            <person name="Doust A.N."/>
            <person name="Tuskan G.A."/>
            <person name="Rokhsar D."/>
            <person name="Devos K.M."/>
        </authorList>
    </citation>
    <scope>NUCLEOTIDE SEQUENCE [LARGE SCALE GENOMIC DNA]</scope>
    <source>
        <strain evidence="6">Yugu1</strain>
    </source>
</reference>
<evidence type="ECO:0000256" key="3">
    <source>
        <dbReference type="ARBA" id="ARBA00022691"/>
    </source>
</evidence>
<gene>
    <name evidence="6" type="ORF">SETIT_9G382900v2</name>
</gene>
<dbReference type="InterPro" id="IPR029063">
    <property type="entry name" value="SAM-dependent_MTases_sf"/>
</dbReference>
<protein>
    <recommendedName>
        <fullName evidence="5">O-methyltransferase C-terminal domain-containing protein</fullName>
    </recommendedName>
</protein>
<feature type="domain" description="O-methyltransferase C-terminal" evidence="5">
    <location>
        <begin position="98"/>
        <end position="270"/>
    </location>
</feature>
<dbReference type="OrthoDB" id="757282at2759"/>
<evidence type="ECO:0000259" key="5">
    <source>
        <dbReference type="Pfam" id="PF00891"/>
    </source>
</evidence>
<evidence type="ECO:0000313" key="6">
    <source>
        <dbReference type="EMBL" id="RCV44548.1"/>
    </source>
</evidence>
<dbReference type="GO" id="GO:0008757">
    <property type="term" value="F:S-adenosylmethionine-dependent methyltransferase activity"/>
    <property type="evidence" value="ECO:0007669"/>
    <property type="project" value="UniProtKB-ARBA"/>
</dbReference>
<dbReference type="Pfam" id="PF00891">
    <property type="entry name" value="Methyltransf_2"/>
    <property type="match status" value="1"/>
</dbReference>
<reference evidence="6" key="2">
    <citation type="submission" date="2015-07" db="EMBL/GenBank/DDBJ databases">
        <authorList>
            <person name="Noorani M."/>
        </authorList>
    </citation>
    <scope>NUCLEOTIDE SEQUENCE</scope>
    <source>
        <strain evidence="6">Yugu1</strain>
    </source>
</reference>
<dbReference type="FunFam" id="3.40.50.150:FF:000057">
    <property type="entry name" value="O-methyltransferase ZRP4"/>
    <property type="match status" value="1"/>
</dbReference>
<dbReference type="InterPro" id="IPR016461">
    <property type="entry name" value="COMT-like"/>
</dbReference>
<feature type="region of interest" description="Disordered" evidence="4">
    <location>
        <begin position="71"/>
        <end position="90"/>
    </location>
</feature>
<proteinExistence type="predicted"/>
<accession>A0A368SQ60</accession>
<dbReference type="InterPro" id="IPR001077">
    <property type="entry name" value="COMT_C"/>
</dbReference>
<name>A0A368SQ60_SETIT</name>
<keyword evidence="2" id="KW-0808">Transferase</keyword>